<gene>
    <name evidence="1" type="ORF">KC19_12G112700</name>
</gene>
<comment type="caution">
    <text evidence="1">The sequence shown here is derived from an EMBL/GenBank/DDBJ whole genome shotgun (WGS) entry which is preliminary data.</text>
</comment>
<evidence type="ECO:0000313" key="2">
    <source>
        <dbReference type="Proteomes" id="UP000822688"/>
    </source>
</evidence>
<evidence type="ECO:0000313" key="1">
    <source>
        <dbReference type="EMBL" id="KAG0554708.1"/>
    </source>
</evidence>
<keyword evidence="2" id="KW-1185">Reference proteome</keyword>
<reference evidence="1" key="1">
    <citation type="submission" date="2020-06" db="EMBL/GenBank/DDBJ databases">
        <title>WGS assembly of Ceratodon purpureus strain R40.</title>
        <authorList>
            <person name="Carey S.B."/>
            <person name="Jenkins J."/>
            <person name="Shu S."/>
            <person name="Lovell J.T."/>
            <person name="Sreedasyam A."/>
            <person name="Maumus F."/>
            <person name="Tiley G.P."/>
            <person name="Fernandez-Pozo N."/>
            <person name="Barry K."/>
            <person name="Chen C."/>
            <person name="Wang M."/>
            <person name="Lipzen A."/>
            <person name="Daum C."/>
            <person name="Saski C.A."/>
            <person name="Payton A.C."/>
            <person name="Mcbreen J.C."/>
            <person name="Conrad R.E."/>
            <person name="Kollar L.M."/>
            <person name="Olsson S."/>
            <person name="Huttunen S."/>
            <person name="Landis J.B."/>
            <person name="Wickett N.J."/>
            <person name="Johnson M.G."/>
            <person name="Rensing S.A."/>
            <person name="Grimwood J."/>
            <person name="Schmutz J."/>
            <person name="Mcdaniel S.F."/>
        </authorList>
    </citation>
    <scope>NUCLEOTIDE SEQUENCE</scope>
    <source>
        <strain evidence="1">R40</strain>
    </source>
</reference>
<proteinExistence type="predicted"/>
<dbReference type="AlphaFoldDB" id="A0A8T0GA34"/>
<protein>
    <submittedName>
        <fullName evidence="1">Uncharacterized protein</fullName>
    </submittedName>
</protein>
<accession>A0A8T0GA34</accession>
<sequence>MQTRSNPWKILRGARLSDLPITPDEGILEECSRTELLLLQLTHATPELMSLRGLSTENLVDMAALKLNPIRMRHLNDGNPQARIHVTPSHDPLCHKVTHLASSRRHHPPSS</sequence>
<dbReference type="EMBL" id="CM026433">
    <property type="protein sequence ID" value="KAG0554708.1"/>
    <property type="molecule type" value="Genomic_DNA"/>
</dbReference>
<organism evidence="1 2">
    <name type="scientific">Ceratodon purpureus</name>
    <name type="common">Fire moss</name>
    <name type="synonym">Dicranum purpureum</name>
    <dbReference type="NCBI Taxonomy" id="3225"/>
    <lineage>
        <taxon>Eukaryota</taxon>
        <taxon>Viridiplantae</taxon>
        <taxon>Streptophyta</taxon>
        <taxon>Embryophyta</taxon>
        <taxon>Bryophyta</taxon>
        <taxon>Bryophytina</taxon>
        <taxon>Bryopsida</taxon>
        <taxon>Dicranidae</taxon>
        <taxon>Pseudoditrichales</taxon>
        <taxon>Ditrichaceae</taxon>
        <taxon>Ceratodon</taxon>
    </lineage>
</organism>
<name>A0A8T0GA34_CERPU</name>
<dbReference type="Proteomes" id="UP000822688">
    <property type="component" value="Chromosome 12"/>
</dbReference>